<accession>A0A6L8MEA8</accession>
<protein>
    <submittedName>
        <fullName evidence="3">Endonuclease</fullName>
    </submittedName>
</protein>
<proteinExistence type="predicted"/>
<evidence type="ECO:0000313" key="4">
    <source>
        <dbReference type="Proteomes" id="UP000474565"/>
    </source>
</evidence>
<sequence length="624" mass="67521">MQRDPNIHREIHDLLPGTPEWHAFRADHYGASEAPAMIGCSPYKTRTELIRERATGIKPEVDAFAQKRFDDGHKFEALARPLAETIIGMDLYPVTASLGKMSASFDGLTMCETVVWEHKTLNDQIRACETAADLPLVYRVQMEQQVGIVSAEKALFSATRWDDAGNLLEEKHMWYAPDLALRAKIIAGWEQFEIDVANYTPAEPEVKHVAAPALALPALVIRARGEVVQSNLPAFKAGAEQFLANIKTVLETDEDFIEADQAVKDCEKAEANIEQAKKAVIAEMASVDDVLRVADQVKELIRARRLTLTSLIDAEKKNRRETIVNEGKRDFLAHVAKLDAEIAPLRLPHQVPDFAGAAKGKRTIKGLQDAVSTTLANGKVAASQTVADIRAKLAWFSANVGEHRGLFSDLQQIIVKASEDFQLIVTSRIDKKKADDKAKEDALREQIAAQEQAKAEAAAAAKLAAERQADADRAAAAAQAERERVAAAEKAERDRVAAATKAQLEQKAAAAGTARQHTVESALAAANRLAAQDRAGTPAPAASGSADVQRTASFYNDQPLRAAPVPAAATTSDGLFDAADRETQQDIEFLTSLASAAGLPLAVLLDRLVVIDIATLRAELRAAA</sequence>
<reference evidence="3 4" key="1">
    <citation type="submission" date="2019-12" db="EMBL/GenBank/DDBJ databases">
        <title>Novel species isolated from a subtropical stream in China.</title>
        <authorList>
            <person name="Lu H."/>
        </authorList>
    </citation>
    <scope>NUCLEOTIDE SEQUENCE [LARGE SCALE GENOMIC DNA]</scope>
    <source>
        <strain evidence="3 4">FT50W</strain>
    </source>
</reference>
<evidence type="ECO:0000256" key="1">
    <source>
        <dbReference type="SAM" id="Coils"/>
    </source>
</evidence>
<dbReference type="InterPro" id="IPR011335">
    <property type="entry name" value="Restrct_endonuc-II-like"/>
</dbReference>
<feature type="coiled-coil region" evidence="1">
    <location>
        <begin position="259"/>
        <end position="286"/>
    </location>
</feature>
<dbReference type="SUPFAM" id="SSF52980">
    <property type="entry name" value="Restriction endonuclease-like"/>
    <property type="match status" value="1"/>
</dbReference>
<dbReference type="InterPro" id="IPR011604">
    <property type="entry name" value="PDDEXK-like_dom_sf"/>
</dbReference>
<feature type="coiled-coil region" evidence="1">
    <location>
        <begin position="440"/>
        <end position="491"/>
    </location>
</feature>
<evidence type="ECO:0000313" key="3">
    <source>
        <dbReference type="EMBL" id="MYM81133.1"/>
    </source>
</evidence>
<comment type="caution">
    <text evidence="3">The sequence shown here is derived from an EMBL/GenBank/DDBJ whole genome shotgun (WGS) entry which is preliminary data.</text>
</comment>
<name>A0A6L8MEA8_9BURK</name>
<gene>
    <name evidence="3" type="ORF">GTP44_04060</name>
</gene>
<keyword evidence="1" id="KW-0175">Coiled coil</keyword>
<dbReference type="Gene3D" id="3.90.320.10">
    <property type="match status" value="1"/>
</dbReference>
<dbReference type="InterPro" id="IPR019080">
    <property type="entry name" value="YqaJ_viral_recombinase"/>
</dbReference>
<dbReference type="GO" id="GO:0004519">
    <property type="term" value="F:endonuclease activity"/>
    <property type="evidence" value="ECO:0007669"/>
    <property type="project" value="UniProtKB-KW"/>
</dbReference>
<dbReference type="RefSeq" id="WP_161018425.1">
    <property type="nucleotide sequence ID" value="NZ_WWCP01000002.1"/>
</dbReference>
<organism evidence="3 4">
    <name type="scientific">Duganella lactea</name>
    <dbReference type="NCBI Taxonomy" id="2692173"/>
    <lineage>
        <taxon>Bacteria</taxon>
        <taxon>Pseudomonadati</taxon>
        <taxon>Pseudomonadota</taxon>
        <taxon>Betaproteobacteria</taxon>
        <taxon>Burkholderiales</taxon>
        <taxon>Oxalobacteraceae</taxon>
        <taxon>Telluria group</taxon>
        <taxon>Duganella</taxon>
    </lineage>
</organism>
<dbReference type="Proteomes" id="UP000474565">
    <property type="component" value="Unassembled WGS sequence"/>
</dbReference>
<evidence type="ECO:0000259" key="2">
    <source>
        <dbReference type="Pfam" id="PF09588"/>
    </source>
</evidence>
<feature type="domain" description="YqaJ viral recombinase" evidence="2">
    <location>
        <begin position="20"/>
        <end position="148"/>
    </location>
</feature>
<dbReference type="EMBL" id="WWCP01000002">
    <property type="protein sequence ID" value="MYM81133.1"/>
    <property type="molecule type" value="Genomic_DNA"/>
</dbReference>
<keyword evidence="3" id="KW-0540">Nuclease</keyword>
<keyword evidence="3" id="KW-0378">Hydrolase</keyword>
<keyword evidence="3" id="KW-0255">Endonuclease</keyword>
<dbReference type="AlphaFoldDB" id="A0A6L8MEA8"/>
<dbReference type="Pfam" id="PF09588">
    <property type="entry name" value="YqaJ"/>
    <property type="match status" value="1"/>
</dbReference>